<evidence type="ECO:0000313" key="1">
    <source>
        <dbReference type="EMBL" id="QCD41077.1"/>
    </source>
</evidence>
<dbReference type="EMBL" id="CP039396">
    <property type="protein sequence ID" value="QCD41077.1"/>
    <property type="molecule type" value="Genomic_DNA"/>
</dbReference>
<dbReference type="InterPro" id="IPR011006">
    <property type="entry name" value="CheY-like_superfamily"/>
</dbReference>
<gene>
    <name evidence="1" type="ORF">E7747_01415</name>
</gene>
<proteinExistence type="predicted"/>
<dbReference type="RefSeq" id="WP_136413637.1">
    <property type="nucleotide sequence ID" value="NZ_CP039396.1"/>
</dbReference>
<dbReference type="Proteomes" id="UP000297149">
    <property type="component" value="Chromosome"/>
</dbReference>
<dbReference type="SUPFAM" id="SSF52172">
    <property type="entry name" value="CheY-like"/>
    <property type="match status" value="1"/>
</dbReference>
<sequence>MEKFNLVFIDDNMRDLDLDPFVRTIADLNTDAEVAVFTNPEEGLSYILGHLNTRMIVFLDCKLDGYKLQGIDVLSSIREKTSLLYVVMMSANNLAQMHTSSIIRMINEEYICFFDRNNNLPEDACRVIEKIKQLWNVRFDCVLENWLARHVADAQKVVLKKDGRGYTWNDILQELRNQTKLGKSFEELVNQYYIYQFTKQN</sequence>
<protein>
    <submittedName>
        <fullName evidence="1">Response regulator</fullName>
    </submittedName>
</protein>
<dbReference type="Gene3D" id="3.40.50.2300">
    <property type="match status" value="1"/>
</dbReference>
<organism evidence="1 2">
    <name type="scientific">Duncaniella dubosii</name>
    <dbReference type="NCBI Taxonomy" id="2518971"/>
    <lineage>
        <taxon>Bacteria</taxon>
        <taxon>Pseudomonadati</taxon>
        <taxon>Bacteroidota</taxon>
        <taxon>Bacteroidia</taxon>
        <taxon>Bacteroidales</taxon>
        <taxon>Muribaculaceae</taxon>
        <taxon>Duncaniella</taxon>
    </lineage>
</organism>
<evidence type="ECO:0000313" key="2">
    <source>
        <dbReference type="Proteomes" id="UP000297149"/>
    </source>
</evidence>
<name>A0A4P7W016_9BACT</name>
<dbReference type="AlphaFoldDB" id="A0A4P7W016"/>
<dbReference type="KEGG" id="ddb:E7747_01415"/>
<reference evidence="2" key="1">
    <citation type="submission" date="2019-02" db="EMBL/GenBank/DDBJ databases">
        <title>Isolation and identification of novel species under the genus Muribaculum.</title>
        <authorList>
            <person name="Miyake S."/>
            <person name="Ding Y."/>
            <person name="Low A."/>
            <person name="Soh M."/>
            <person name="Seedorf H."/>
        </authorList>
    </citation>
    <scope>NUCLEOTIDE SEQUENCE [LARGE SCALE GENOMIC DNA]</scope>
    <source>
        <strain evidence="2">H5</strain>
    </source>
</reference>
<accession>A0A4P7W016</accession>
<keyword evidence="2" id="KW-1185">Reference proteome</keyword>